<evidence type="ECO:0000256" key="1">
    <source>
        <dbReference type="SAM" id="MobiDB-lite"/>
    </source>
</evidence>
<proteinExistence type="predicted"/>
<name>A0ABC8IYF1_ERUVS</name>
<evidence type="ECO:0000313" key="3">
    <source>
        <dbReference type="Proteomes" id="UP001642260"/>
    </source>
</evidence>
<gene>
    <name evidence="2" type="ORF">ERUC_LOCUS2921</name>
</gene>
<dbReference type="EMBL" id="CAKOAT010055155">
    <property type="protein sequence ID" value="CAH8301200.1"/>
    <property type="molecule type" value="Genomic_DNA"/>
</dbReference>
<comment type="caution">
    <text evidence="2">The sequence shown here is derived from an EMBL/GenBank/DDBJ whole genome shotgun (WGS) entry which is preliminary data.</text>
</comment>
<feature type="region of interest" description="Disordered" evidence="1">
    <location>
        <begin position="120"/>
        <end position="140"/>
    </location>
</feature>
<feature type="compositionally biased region" description="Basic and acidic residues" evidence="1">
    <location>
        <begin position="129"/>
        <end position="140"/>
    </location>
</feature>
<keyword evidence="3" id="KW-1185">Reference proteome</keyword>
<dbReference type="Proteomes" id="UP001642260">
    <property type="component" value="Unassembled WGS sequence"/>
</dbReference>
<sequence>MMGVDMLLLDSKCLTELENRAFTFQLKLTELNFTSKHMSFTISRIFEKHQRPPLPRFAEQGSNNQPGEVMPRAGAVSSKPSGGITGEASKNAAASDCLGFFEGGDADPPIQSDEAVFVDFTTTNEPSPDDVREGEKPRIP</sequence>
<dbReference type="AlphaFoldDB" id="A0ABC8IYF1"/>
<reference evidence="2 3" key="1">
    <citation type="submission" date="2022-03" db="EMBL/GenBank/DDBJ databases">
        <authorList>
            <person name="Macdonald S."/>
            <person name="Ahmed S."/>
            <person name="Newling K."/>
        </authorList>
    </citation>
    <scope>NUCLEOTIDE SEQUENCE [LARGE SCALE GENOMIC DNA]</scope>
</reference>
<protein>
    <submittedName>
        <fullName evidence="2">Uncharacterized protein</fullName>
    </submittedName>
</protein>
<accession>A0ABC8IYF1</accession>
<organism evidence="2 3">
    <name type="scientific">Eruca vesicaria subsp. sativa</name>
    <name type="common">Garden rocket</name>
    <name type="synonym">Eruca sativa</name>
    <dbReference type="NCBI Taxonomy" id="29727"/>
    <lineage>
        <taxon>Eukaryota</taxon>
        <taxon>Viridiplantae</taxon>
        <taxon>Streptophyta</taxon>
        <taxon>Embryophyta</taxon>
        <taxon>Tracheophyta</taxon>
        <taxon>Spermatophyta</taxon>
        <taxon>Magnoliopsida</taxon>
        <taxon>eudicotyledons</taxon>
        <taxon>Gunneridae</taxon>
        <taxon>Pentapetalae</taxon>
        <taxon>rosids</taxon>
        <taxon>malvids</taxon>
        <taxon>Brassicales</taxon>
        <taxon>Brassicaceae</taxon>
        <taxon>Brassiceae</taxon>
        <taxon>Eruca</taxon>
    </lineage>
</organism>
<evidence type="ECO:0000313" key="2">
    <source>
        <dbReference type="EMBL" id="CAH8301200.1"/>
    </source>
</evidence>
<feature type="region of interest" description="Disordered" evidence="1">
    <location>
        <begin position="51"/>
        <end position="89"/>
    </location>
</feature>